<dbReference type="GO" id="GO:0005737">
    <property type="term" value="C:cytoplasm"/>
    <property type="evidence" value="ECO:0007669"/>
    <property type="project" value="TreeGrafter"/>
</dbReference>
<sequence length="364" mass="41113">MLPSPVSSRRRPFRKPSYSNLGQDSWSYKIKQLSQRSRVTNLAVLILTSTLLLSVFLNVKHWLQNVTPSVSLLKSIEETISRPNEIKKLEHLIIVPGHGIWTGNEQEEIQEESTWELEHYQSGGGAQTRIGAFVSHIRGGVHLADSDPKSLLVFSGGATRKGTPTSEAASYFSLALTLQILDTSPPRQGGLPTYERTTIEDYALDSFQNLLFSVARFRAFTGHYPERITVVGYGLKEARFSELHRAALRWPVDKDKWHYVGIDMDDTAALKEAVKGERLNGYEPYTRDLYGCHGTLLEKRRLRNVHRRTHPYHISAPEIAPLFEWCPDTEPPSSRARLSSNKLTDPAIGTFTSVYNGLLPWDED</sequence>
<dbReference type="EMBL" id="NBII01000001">
    <property type="protein sequence ID" value="PAV24154.1"/>
    <property type="molecule type" value="Genomic_DNA"/>
</dbReference>
<protein>
    <submittedName>
        <fullName evidence="1">Uncharacterized protein</fullName>
    </submittedName>
</protein>
<evidence type="ECO:0000313" key="2">
    <source>
        <dbReference type="Proteomes" id="UP000217199"/>
    </source>
</evidence>
<dbReference type="FunCoup" id="A0A286UX82">
    <property type="interactions" value="6"/>
</dbReference>
<dbReference type="InterPro" id="IPR055323">
    <property type="entry name" value="C57A10.07/YOR238W"/>
</dbReference>
<reference evidence="1 2" key="1">
    <citation type="journal article" date="2017" name="Mol. Ecol.">
        <title>Comparative and population genomic landscape of Phellinus noxius: A hypervariable fungus causing root rot in trees.</title>
        <authorList>
            <person name="Chung C.L."/>
            <person name="Lee T.J."/>
            <person name="Akiba M."/>
            <person name="Lee H.H."/>
            <person name="Kuo T.H."/>
            <person name="Liu D."/>
            <person name="Ke H.M."/>
            <person name="Yokoi T."/>
            <person name="Roa M.B."/>
            <person name="Lu M.J."/>
            <person name="Chang Y.Y."/>
            <person name="Ann P.J."/>
            <person name="Tsai J.N."/>
            <person name="Chen C.Y."/>
            <person name="Tzean S.S."/>
            <person name="Ota Y."/>
            <person name="Hattori T."/>
            <person name="Sahashi N."/>
            <person name="Liou R.F."/>
            <person name="Kikuchi T."/>
            <person name="Tsai I.J."/>
        </authorList>
    </citation>
    <scope>NUCLEOTIDE SEQUENCE [LARGE SCALE GENOMIC DNA]</scope>
    <source>
        <strain evidence="1 2">FFPRI411160</strain>
    </source>
</reference>
<dbReference type="Proteomes" id="UP000217199">
    <property type="component" value="Unassembled WGS sequence"/>
</dbReference>
<keyword evidence="2" id="KW-1185">Reference proteome</keyword>
<name>A0A286UX82_9AGAM</name>
<dbReference type="InParanoid" id="A0A286UX82"/>
<gene>
    <name evidence="1" type="ORF">PNOK_0122200</name>
</gene>
<proteinExistence type="predicted"/>
<dbReference type="PANTHER" id="PTHR28110">
    <property type="entry name" value="TRANSMEMBRANE PROTEIN"/>
    <property type="match status" value="1"/>
</dbReference>
<organism evidence="1 2">
    <name type="scientific">Pyrrhoderma noxium</name>
    <dbReference type="NCBI Taxonomy" id="2282107"/>
    <lineage>
        <taxon>Eukaryota</taxon>
        <taxon>Fungi</taxon>
        <taxon>Dikarya</taxon>
        <taxon>Basidiomycota</taxon>
        <taxon>Agaricomycotina</taxon>
        <taxon>Agaricomycetes</taxon>
        <taxon>Hymenochaetales</taxon>
        <taxon>Hymenochaetaceae</taxon>
        <taxon>Pyrrhoderma</taxon>
    </lineage>
</organism>
<dbReference type="OrthoDB" id="4347at2759"/>
<dbReference type="AlphaFoldDB" id="A0A286UX82"/>
<dbReference type="STRING" id="2282107.A0A286UX82"/>
<comment type="caution">
    <text evidence="1">The sequence shown here is derived from an EMBL/GenBank/DDBJ whole genome shotgun (WGS) entry which is preliminary data.</text>
</comment>
<dbReference type="PANTHER" id="PTHR28110:SF1">
    <property type="entry name" value="TRANSMEMBRANE PROTEIN"/>
    <property type="match status" value="1"/>
</dbReference>
<evidence type="ECO:0000313" key="1">
    <source>
        <dbReference type="EMBL" id="PAV24154.1"/>
    </source>
</evidence>
<accession>A0A286UX82</accession>